<dbReference type="Proteomes" id="UP000429644">
    <property type="component" value="Unassembled WGS sequence"/>
</dbReference>
<dbReference type="GO" id="GO:0016791">
    <property type="term" value="F:phosphatase activity"/>
    <property type="evidence" value="ECO:0007669"/>
    <property type="project" value="TreeGrafter"/>
</dbReference>
<dbReference type="Pfam" id="PF03682">
    <property type="entry name" value="UPF0158"/>
    <property type="match status" value="1"/>
</dbReference>
<proteinExistence type="predicted"/>
<dbReference type="Gene3D" id="3.40.50.1000">
    <property type="entry name" value="HAD superfamily/HAD-like"/>
    <property type="match status" value="2"/>
</dbReference>
<sequence>VLTLPHIDLGELVAARDHRDDESSFWIDPRTGAIEFCSVDDSAEDFDERGLVPVEPIDTHESYEIMEDFVASVSSREAREKLGQAIRGRGAFGRFRDRMYDYPDLKEPWFAFRDRRMEQLALEWLAFAGLVAEEEVDAAIEALRRSAQPPLRAVLLDVDGVLTVSWTALPGAVEAFAALRASGVPLALVTSTTSRTRAAVGEALRAAGFDVADEEIVTAPVATAAYLAEHHPGARCLLLSSGDVTADLTGVMLVGPDAEQVDVVLVGGAGPELGYPALNRAFGHLLRGARLVAMHRSMFWRTDAGLALDAGAFVAALEAASGTTAEVVGKPAAGLFTAALARLGIEPAEAVMVGDDVDADVLAAQRAGLAGVLVRTGKFLPETLENADGEPDAVLDSVADLPAWLERRR</sequence>
<feature type="non-terminal residue" evidence="1">
    <location>
        <position position="1"/>
    </location>
</feature>
<dbReference type="SUPFAM" id="SSF56784">
    <property type="entry name" value="HAD-like"/>
    <property type="match status" value="1"/>
</dbReference>
<organism evidence="1 2">
    <name type="scientific">Georgenia ruanii</name>
    <dbReference type="NCBI Taxonomy" id="348442"/>
    <lineage>
        <taxon>Bacteria</taxon>
        <taxon>Bacillati</taxon>
        <taxon>Actinomycetota</taxon>
        <taxon>Actinomycetes</taxon>
        <taxon>Micrococcales</taxon>
        <taxon>Bogoriellaceae</taxon>
        <taxon>Georgenia</taxon>
    </lineage>
</organism>
<dbReference type="InterPro" id="IPR036412">
    <property type="entry name" value="HAD-like_sf"/>
</dbReference>
<dbReference type="GO" id="GO:0005737">
    <property type="term" value="C:cytoplasm"/>
    <property type="evidence" value="ECO:0007669"/>
    <property type="project" value="TreeGrafter"/>
</dbReference>
<evidence type="ECO:0000313" key="2">
    <source>
        <dbReference type="Proteomes" id="UP000429644"/>
    </source>
</evidence>
<gene>
    <name evidence="1" type="ORF">GB882_04665</name>
</gene>
<dbReference type="EMBL" id="WHPD01001022">
    <property type="protein sequence ID" value="MPV87949.1"/>
    <property type="molecule type" value="Genomic_DNA"/>
</dbReference>
<accession>A0A7J9UTK0</accession>
<comment type="caution">
    <text evidence="1">The sequence shown here is derived from an EMBL/GenBank/DDBJ whole genome shotgun (WGS) entry which is preliminary data.</text>
</comment>
<keyword evidence="2" id="KW-1185">Reference proteome</keyword>
<dbReference type="PANTHER" id="PTHR19288">
    <property type="entry name" value="4-NITROPHENYLPHOSPHATASE-RELATED"/>
    <property type="match status" value="1"/>
</dbReference>
<dbReference type="PANTHER" id="PTHR19288:SF46">
    <property type="entry name" value="HALOACID DEHALOGENASE-LIKE HYDROLASE DOMAIN-CONTAINING PROTEIN 2"/>
    <property type="match status" value="1"/>
</dbReference>
<dbReference type="NCBIfam" id="TIGR01460">
    <property type="entry name" value="HAD-SF-IIA"/>
    <property type="match status" value="1"/>
</dbReference>
<evidence type="ECO:0000313" key="1">
    <source>
        <dbReference type="EMBL" id="MPV87949.1"/>
    </source>
</evidence>
<dbReference type="InterPro" id="IPR023214">
    <property type="entry name" value="HAD_sf"/>
</dbReference>
<protein>
    <submittedName>
        <fullName evidence="1">HAD-IIA family hydrolase</fullName>
    </submittedName>
</protein>
<dbReference type="Pfam" id="PF13242">
    <property type="entry name" value="Hydrolase_like"/>
    <property type="match status" value="1"/>
</dbReference>
<dbReference type="InterPro" id="IPR006357">
    <property type="entry name" value="HAD-SF_hydro_IIA"/>
</dbReference>
<dbReference type="InterPro" id="IPR005361">
    <property type="entry name" value="UPF0158"/>
</dbReference>
<reference evidence="1 2" key="1">
    <citation type="submission" date="2019-10" db="EMBL/GenBank/DDBJ databases">
        <title>Georgenia wutianyii sp. nov. and Georgenia yuyongxinii sp. nov. isolated from plateau pika (Ochotona curzoniae) in the Qinghai-Tibet plateau of China.</title>
        <authorList>
            <person name="Tian Z."/>
        </authorList>
    </citation>
    <scope>NUCLEOTIDE SEQUENCE [LARGE SCALE GENOMIC DNA]</scope>
    <source>
        <strain evidence="1 2">JCM 15130</strain>
    </source>
</reference>
<dbReference type="Pfam" id="PF13344">
    <property type="entry name" value="Hydrolase_6"/>
    <property type="match status" value="1"/>
</dbReference>
<name>A0A7J9UTK0_9MICO</name>
<keyword evidence="1" id="KW-0378">Hydrolase</keyword>
<dbReference type="AlphaFoldDB" id="A0A7J9UTK0"/>